<reference evidence="1" key="1">
    <citation type="submission" date="2022-04" db="EMBL/GenBank/DDBJ databases">
        <title>A functionally conserved STORR gene fusion in Papaver species that diverged 16.8 million years ago.</title>
        <authorList>
            <person name="Catania T."/>
        </authorList>
    </citation>
    <scope>NUCLEOTIDE SEQUENCE</scope>
    <source>
        <strain evidence="1">S-188037</strain>
    </source>
</reference>
<protein>
    <submittedName>
        <fullName evidence="1">Uncharacterized protein</fullName>
    </submittedName>
</protein>
<feature type="non-terminal residue" evidence="1">
    <location>
        <position position="1"/>
    </location>
</feature>
<feature type="non-terminal residue" evidence="1">
    <location>
        <position position="81"/>
    </location>
</feature>
<sequence>HSFNAIKDLVKEIKPIGLSERAVKYLRKSAYGELVMMYYEEYDAKKVKKITTNKHGVVKLLNCFDKDGDIPYSFKFGDKYI</sequence>
<proteinExistence type="predicted"/>
<gene>
    <name evidence="1" type="ORF">MKW98_012541</name>
</gene>
<comment type="caution">
    <text evidence="1">The sequence shown here is derived from an EMBL/GenBank/DDBJ whole genome shotgun (WGS) entry which is preliminary data.</text>
</comment>
<accession>A0AAD4SZZ3</accession>
<dbReference type="EMBL" id="JAJJMB010006998">
    <property type="protein sequence ID" value="KAI3932570.1"/>
    <property type="molecule type" value="Genomic_DNA"/>
</dbReference>
<name>A0AAD4SZZ3_9MAGN</name>
<evidence type="ECO:0000313" key="1">
    <source>
        <dbReference type="EMBL" id="KAI3932570.1"/>
    </source>
</evidence>
<organism evidence="1 2">
    <name type="scientific">Papaver atlanticum</name>
    <dbReference type="NCBI Taxonomy" id="357466"/>
    <lineage>
        <taxon>Eukaryota</taxon>
        <taxon>Viridiplantae</taxon>
        <taxon>Streptophyta</taxon>
        <taxon>Embryophyta</taxon>
        <taxon>Tracheophyta</taxon>
        <taxon>Spermatophyta</taxon>
        <taxon>Magnoliopsida</taxon>
        <taxon>Ranunculales</taxon>
        <taxon>Papaveraceae</taxon>
        <taxon>Papaveroideae</taxon>
        <taxon>Papaver</taxon>
    </lineage>
</organism>
<dbReference type="AlphaFoldDB" id="A0AAD4SZZ3"/>
<evidence type="ECO:0000313" key="2">
    <source>
        <dbReference type="Proteomes" id="UP001202328"/>
    </source>
</evidence>
<dbReference type="Proteomes" id="UP001202328">
    <property type="component" value="Unassembled WGS sequence"/>
</dbReference>
<keyword evidence="2" id="KW-1185">Reference proteome</keyword>